<accession>A0A2T7FDS3</accession>
<sequence length="109" mass="11867">MPPRPHSASTPRSLCGNSSVPFTVRAHDDRDLEIFVGLSKDPAALGHLCFCGMNSLNTSSSTQCPAPAWKLCQEKLFSNNPGEEHVSAILVYMGSESKFCLVECIFVCF</sequence>
<dbReference type="Proteomes" id="UP000244336">
    <property type="component" value="Chromosome 1"/>
</dbReference>
<dbReference type="InterPro" id="IPR012871">
    <property type="entry name" value="DUF1668_ORYSA"/>
</dbReference>
<dbReference type="AlphaFoldDB" id="A0A2T7FDS3"/>
<protein>
    <submittedName>
        <fullName evidence="1">Uncharacterized protein</fullName>
    </submittedName>
</protein>
<evidence type="ECO:0000313" key="1">
    <source>
        <dbReference type="EMBL" id="PUZ78227.1"/>
    </source>
</evidence>
<name>A0A2T7FDS3_9POAL</name>
<gene>
    <name evidence="1" type="ORF">GQ55_1G436300</name>
</gene>
<evidence type="ECO:0000313" key="2">
    <source>
        <dbReference type="Proteomes" id="UP000244336"/>
    </source>
</evidence>
<organism evidence="1 2">
    <name type="scientific">Panicum hallii var. hallii</name>
    <dbReference type="NCBI Taxonomy" id="1504633"/>
    <lineage>
        <taxon>Eukaryota</taxon>
        <taxon>Viridiplantae</taxon>
        <taxon>Streptophyta</taxon>
        <taxon>Embryophyta</taxon>
        <taxon>Tracheophyta</taxon>
        <taxon>Spermatophyta</taxon>
        <taxon>Magnoliopsida</taxon>
        <taxon>Liliopsida</taxon>
        <taxon>Poales</taxon>
        <taxon>Poaceae</taxon>
        <taxon>PACMAD clade</taxon>
        <taxon>Panicoideae</taxon>
        <taxon>Panicodae</taxon>
        <taxon>Paniceae</taxon>
        <taxon>Panicinae</taxon>
        <taxon>Panicum</taxon>
        <taxon>Panicum sect. Panicum</taxon>
    </lineage>
</organism>
<dbReference type="Pfam" id="PF07893">
    <property type="entry name" value="DUF1668"/>
    <property type="match status" value="1"/>
</dbReference>
<proteinExistence type="predicted"/>
<reference evidence="1 2" key="1">
    <citation type="submission" date="2018-04" db="EMBL/GenBank/DDBJ databases">
        <title>WGS assembly of Panicum hallii var. hallii HAL2.</title>
        <authorList>
            <person name="Lovell J."/>
            <person name="Jenkins J."/>
            <person name="Lowry D."/>
            <person name="Mamidi S."/>
            <person name="Sreedasyam A."/>
            <person name="Weng X."/>
            <person name="Barry K."/>
            <person name="Bonette J."/>
            <person name="Campitelli B."/>
            <person name="Daum C."/>
            <person name="Gordon S."/>
            <person name="Gould B."/>
            <person name="Lipzen A."/>
            <person name="MacQueen A."/>
            <person name="Palacio-Mejia J."/>
            <person name="Plott C."/>
            <person name="Shakirov E."/>
            <person name="Shu S."/>
            <person name="Yoshinaga Y."/>
            <person name="Zane M."/>
            <person name="Rokhsar D."/>
            <person name="Grimwood J."/>
            <person name="Schmutz J."/>
            <person name="Juenger T."/>
        </authorList>
    </citation>
    <scope>NUCLEOTIDE SEQUENCE [LARGE SCALE GENOMIC DNA]</scope>
    <source>
        <strain evidence="2">cv. HAL2</strain>
    </source>
</reference>
<dbReference type="OrthoDB" id="635005at2759"/>
<keyword evidence="2" id="KW-1185">Reference proteome</keyword>
<dbReference type="EMBL" id="CM009749">
    <property type="protein sequence ID" value="PUZ78227.1"/>
    <property type="molecule type" value="Genomic_DNA"/>
</dbReference>
<dbReference type="Gramene" id="PUZ78227">
    <property type="protein sequence ID" value="PUZ78227"/>
    <property type="gene ID" value="GQ55_1G436300"/>
</dbReference>